<evidence type="ECO:0000313" key="1">
    <source>
        <dbReference type="EMBL" id="ADV84893.1"/>
    </source>
</evidence>
<dbReference type="Proteomes" id="UP000006844">
    <property type="component" value="Chromosome"/>
</dbReference>
<dbReference type="HOGENOM" id="CLU_1712386_0_0_0"/>
<protein>
    <submittedName>
        <fullName evidence="1">Uncharacterized protein</fullName>
    </submittedName>
</protein>
<reference evidence="1 2" key="1">
    <citation type="journal article" date="2012" name="Stand. Genomic Sci.">
        <title>Complete genome sequence of Terriglobus saanensis type strain SP1PR4(T), an Acidobacteria from tundra soil.</title>
        <authorList>
            <person name="Rawat S.R."/>
            <person name="Mannisto M.K."/>
            <person name="Starovoytov V."/>
            <person name="Goodwin L."/>
            <person name="Nolan M."/>
            <person name="Hauser L."/>
            <person name="Land M."/>
            <person name="Davenport K.W."/>
            <person name="Woyke T."/>
            <person name="Haggblom M.M."/>
        </authorList>
    </citation>
    <scope>NUCLEOTIDE SEQUENCE</scope>
    <source>
        <strain evidence="2">ATCC BAA-1853 / DSM 23119 / SP1PR4</strain>
    </source>
</reference>
<accession>E8V5D4</accession>
<dbReference type="EMBL" id="CP002467">
    <property type="protein sequence ID" value="ADV84893.1"/>
    <property type="molecule type" value="Genomic_DNA"/>
</dbReference>
<sequence>MPATFNVEDFANEVIVRVSESGRTYSRVVLSALLGSGAGYLFFRGATSRVSQVVICLFITFAVVSEAISSLRGTDVRLQVGNLDLISKGHAPGGYSSSTISRATVERFEYRKASEGGEGPIIRRVSMSNGVVWFLGRVVIASFRVLTRGRQMR</sequence>
<dbReference type="AlphaFoldDB" id="E8V5D4"/>
<gene>
    <name evidence="1" type="ordered locus">AciPR4_4147</name>
</gene>
<evidence type="ECO:0000313" key="2">
    <source>
        <dbReference type="Proteomes" id="UP000006844"/>
    </source>
</evidence>
<keyword evidence="2" id="KW-1185">Reference proteome</keyword>
<name>E8V5D4_TERSS</name>
<organism evidence="1 2">
    <name type="scientific">Terriglobus saanensis (strain ATCC BAA-1853 / DSM 23119 / SP1PR4)</name>
    <dbReference type="NCBI Taxonomy" id="401053"/>
    <lineage>
        <taxon>Bacteria</taxon>
        <taxon>Pseudomonadati</taxon>
        <taxon>Acidobacteriota</taxon>
        <taxon>Terriglobia</taxon>
        <taxon>Terriglobales</taxon>
        <taxon>Acidobacteriaceae</taxon>
        <taxon>Terriglobus</taxon>
    </lineage>
</organism>
<dbReference type="KEGG" id="tsa:AciPR4_4147"/>
<proteinExistence type="predicted"/>